<evidence type="ECO:0000313" key="4">
    <source>
        <dbReference type="Proteomes" id="UP000464577"/>
    </source>
</evidence>
<keyword evidence="1" id="KW-0812">Transmembrane</keyword>
<keyword evidence="1" id="KW-1133">Transmembrane helix</keyword>
<name>A0A6P1W522_9BACT</name>
<dbReference type="InterPro" id="IPR005079">
    <property type="entry name" value="Peptidase_C45_hydrolase"/>
</dbReference>
<dbReference type="Pfam" id="PF03417">
    <property type="entry name" value="AAT"/>
    <property type="match status" value="1"/>
</dbReference>
<protein>
    <recommendedName>
        <fullName evidence="2">Peptidase C45 hydrolase domain-containing protein</fullName>
    </recommendedName>
</protein>
<dbReference type="AlphaFoldDB" id="A0A6P1W522"/>
<dbReference type="EMBL" id="CP045997">
    <property type="protein sequence ID" value="QHV99442.1"/>
    <property type="molecule type" value="Genomic_DNA"/>
</dbReference>
<dbReference type="SUPFAM" id="SSF56235">
    <property type="entry name" value="N-terminal nucleophile aminohydrolases (Ntn hydrolases)"/>
    <property type="match status" value="1"/>
</dbReference>
<accession>A0A6P1W522</accession>
<keyword evidence="4" id="KW-1185">Reference proteome</keyword>
<dbReference type="KEGG" id="senf:GJR95_32475"/>
<organism evidence="3 4">
    <name type="scientific">Spirosoma endbachense</name>
    <dbReference type="NCBI Taxonomy" id="2666025"/>
    <lineage>
        <taxon>Bacteria</taxon>
        <taxon>Pseudomonadati</taxon>
        <taxon>Bacteroidota</taxon>
        <taxon>Cytophagia</taxon>
        <taxon>Cytophagales</taxon>
        <taxon>Cytophagaceae</taxon>
        <taxon>Spirosoma</taxon>
    </lineage>
</organism>
<feature type="domain" description="Peptidase C45 hydrolase" evidence="2">
    <location>
        <begin position="119"/>
        <end position="203"/>
    </location>
</feature>
<reference evidence="3 4" key="1">
    <citation type="submission" date="2019-11" db="EMBL/GenBank/DDBJ databases">
        <title>Spirosoma endbachense sp. nov., isolated from a natural salt meadow.</title>
        <authorList>
            <person name="Rojas J."/>
            <person name="Ambika Manirajan B."/>
            <person name="Ratering S."/>
            <person name="Suarez C."/>
            <person name="Geissler-Plaum R."/>
            <person name="Schnell S."/>
        </authorList>
    </citation>
    <scope>NUCLEOTIDE SEQUENCE [LARGE SCALE GENOMIC DNA]</scope>
    <source>
        <strain evidence="3 4">I-24</strain>
    </source>
</reference>
<evidence type="ECO:0000313" key="3">
    <source>
        <dbReference type="EMBL" id="QHV99442.1"/>
    </source>
</evidence>
<gene>
    <name evidence="3" type="ORF">GJR95_32475</name>
</gene>
<dbReference type="Proteomes" id="UP000464577">
    <property type="component" value="Chromosome"/>
</dbReference>
<dbReference type="InterPro" id="IPR029055">
    <property type="entry name" value="Ntn_hydrolases_N"/>
</dbReference>
<sequence>MHVSCVESGSKTHLRTVPITYLNSMNKSMKPELSKPKVCNNYRKSRGFGCWWYVCLVIVCALTPVEAAFSCTIFVLTDAKRTLFFNNEDYSNPATRIWFQPATKDYYGCAYLGFNDGWAQGGVNQYGLAFDWVAGANEAYTPASNLKSLQGNAAERMLESCRTVNDAITFYQRYAEPGFASASMLIADKTGASVIISAQDEQLHFNQSHQSRGFGYGNESLKKMLTPTLSPSIQNGLPILKACRQEGIYATKYSSVYDLTKGDISLVSLTDKGERVTLNLPTELKKGGHYYDIPAIGQQRLLPLMPLVAGMNRYLWEGYEPFPADEPVTTNLVQEVIKKTQAGTLRPDDFTPEFWKVLAPIQKDIQSDLRRLGTLLSVRLLERKQSSRLYLMDYQNATVLQRFELDSLNRIASIKSEAAEMKVSVAREK</sequence>
<dbReference type="Gene3D" id="3.60.60.10">
    <property type="entry name" value="Penicillin V Acylase, Chain A"/>
    <property type="match status" value="1"/>
</dbReference>
<feature type="transmembrane region" description="Helical" evidence="1">
    <location>
        <begin position="51"/>
        <end position="76"/>
    </location>
</feature>
<evidence type="ECO:0000259" key="2">
    <source>
        <dbReference type="Pfam" id="PF03417"/>
    </source>
</evidence>
<keyword evidence="1" id="KW-0472">Membrane</keyword>
<evidence type="ECO:0000256" key="1">
    <source>
        <dbReference type="SAM" id="Phobius"/>
    </source>
</evidence>
<proteinExistence type="predicted"/>